<accession>A0A1Y2MKA2</accession>
<keyword evidence="3" id="KW-1185">Reference proteome</keyword>
<dbReference type="EMBL" id="MIGB01000048">
    <property type="protein sequence ID" value="OSY35693.1"/>
    <property type="molecule type" value="Genomic_DNA"/>
</dbReference>
<organism evidence="2 3">
    <name type="scientific">Pseudonocardia autotrophica</name>
    <name type="common">Amycolata autotrophica</name>
    <name type="synonym">Nocardia autotrophica</name>
    <dbReference type="NCBI Taxonomy" id="2074"/>
    <lineage>
        <taxon>Bacteria</taxon>
        <taxon>Bacillati</taxon>
        <taxon>Actinomycetota</taxon>
        <taxon>Actinomycetes</taxon>
        <taxon>Pseudonocardiales</taxon>
        <taxon>Pseudonocardiaceae</taxon>
        <taxon>Pseudonocardia</taxon>
    </lineage>
</organism>
<dbReference type="AlphaFoldDB" id="A0A1Y2MKA2"/>
<evidence type="ECO:0000313" key="2">
    <source>
        <dbReference type="EMBL" id="OSY35693.1"/>
    </source>
</evidence>
<name>A0A1Y2MKA2_PSEAH</name>
<sequence length="90" mass="9430">MNPSSLTSSGHAETSSTSSESEQKTRTESDYTDQTKNTPRSRESHRGITIRGGGPASGRPRRTPTASDCPAAVADGSAAVFMIVRGWSGC</sequence>
<feature type="compositionally biased region" description="Low complexity" evidence="1">
    <location>
        <begin position="7"/>
        <end position="20"/>
    </location>
</feature>
<comment type="caution">
    <text evidence="2">The sequence shown here is derived from an EMBL/GenBank/DDBJ whole genome shotgun (WGS) entry which is preliminary data.</text>
</comment>
<dbReference type="STRING" id="2074.BG845_05904"/>
<feature type="region of interest" description="Disordered" evidence="1">
    <location>
        <begin position="1"/>
        <end position="70"/>
    </location>
</feature>
<reference evidence="2 3" key="1">
    <citation type="submission" date="2016-09" db="EMBL/GenBank/DDBJ databases">
        <title>Pseudonocardia autotrophica DSM535, a candidate organism with high potential of specific P450 cytochromes.</title>
        <authorList>
            <person name="Grumaz C."/>
            <person name="Vainshtein Y."/>
            <person name="Kirstahler P."/>
            <person name="Sohn K."/>
        </authorList>
    </citation>
    <scope>NUCLEOTIDE SEQUENCE [LARGE SCALE GENOMIC DNA]</scope>
    <source>
        <strain evidence="2 3">DSM 535</strain>
    </source>
</reference>
<evidence type="ECO:0000256" key="1">
    <source>
        <dbReference type="SAM" id="MobiDB-lite"/>
    </source>
</evidence>
<proteinExistence type="predicted"/>
<evidence type="ECO:0000313" key="3">
    <source>
        <dbReference type="Proteomes" id="UP000194360"/>
    </source>
</evidence>
<protein>
    <submittedName>
        <fullName evidence="2">Uncharacterized protein</fullName>
    </submittedName>
</protein>
<dbReference type="Proteomes" id="UP000194360">
    <property type="component" value="Unassembled WGS sequence"/>
</dbReference>
<gene>
    <name evidence="2" type="ORF">BG845_05904</name>
</gene>